<dbReference type="EMBL" id="QFQB01000062">
    <property type="protein sequence ID" value="PZQ45118.1"/>
    <property type="molecule type" value="Genomic_DNA"/>
</dbReference>
<dbReference type="SUPFAM" id="SSF55811">
    <property type="entry name" value="Nudix"/>
    <property type="match status" value="1"/>
</dbReference>
<dbReference type="InterPro" id="IPR015797">
    <property type="entry name" value="NUDIX_hydrolase-like_dom_sf"/>
</dbReference>
<evidence type="ECO:0000256" key="2">
    <source>
        <dbReference type="ARBA" id="ARBA00022801"/>
    </source>
</evidence>
<gene>
    <name evidence="4" type="ORF">DI551_08365</name>
</gene>
<dbReference type="PROSITE" id="PS51462">
    <property type="entry name" value="NUDIX"/>
    <property type="match status" value="1"/>
</dbReference>
<evidence type="ECO:0000256" key="1">
    <source>
        <dbReference type="ARBA" id="ARBA00001946"/>
    </source>
</evidence>
<evidence type="ECO:0000313" key="4">
    <source>
        <dbReference type="EMBL" id="PZQ45118.1"/>
    </source>
</evidence>
<dbReference type="AlphaFoldDB" id="A0A2W5MXQ8"/>
<dbReference type="GO" id="GO:0016787">
    <property type="term" value="F:hydrolase activity"/>
    <property type="evidence" value="ECO:0007669"/>
    <property type="project" value="UniProtKB-KW"/>
</dbReference>
<dbReference type="PANTHER" id="PTHR43046:SF14">
    <property type="entry name" value="MUTT_NUDIX FAMILY PROTEIN"/>
    <property type="match status" value="1"/>
</dbReference>
<comment type="caution">
    <text evidence="4">The sequence shown here is derived from an EMBL/GenBank/DDBJ whole genome shotgun (WGS) entry which is preliminary data.</text>
</comment>
<evidence type="ECO:0000313" key="5">
    <source>
        <dbReference type="Proteomes" id="UP000249417"/>
    </source>
</evidence>
<accession>A0A2W5MXQ8</accession>
<name>A0A2W5MXQ8_9BACT</name>
<dbReference type="Gene3D" id="3.90.79.10">
    <property type="entry name" value="Nucleoside Triphosphate Pyrophosphohydrolase"/>
    <property type="match status" value="1"/>
</dbReference>
<dbReference type="InterPro" id="IPR000086">
    <property type="entry name" value="NUDIX_hydrolase_dom"/>
</dbReference>
<sequence>MSNDLQTQLAASESLTAKFPGATITEAVQPVSSEDFRLQKEKHLSRNAEGGAIGILETPDNRIVLTKRSGMHAGWSLPGGTVETGEDFQEAYEREIFEEIGVKAQNTRLMLLEKKEFISPENEKLHFLLAVFVSSISETTLPPKTPDAIAEGLDVEFFKPTDLPEKMILGDKAKVDFYVQKFCLG</sequence>
<organism evidence="4 5">
    <name type="scientific">Micavibrio aeruginosavorus</name>
    <dbReference type="NCBI Taxonomy" id="349221"/>
    <lineage>
        <taxon>Bacteria</taxon>
        <taxon>Pseudomonadati</taxon>
        <taxon>Bdellovibrionota</taxon>
        <taxon>Bdellovibrionia</taxon>
        <taxon>Bdellovibrionales</taxon>
        <taxon>Pseudobdellovibrionaceae</taxon>
        <taxon>Micavibrio</taxon>
    </lineage>
</organism>
<dbReference type="Proteomes" id="UP000249417">
    <property type="component" value="Unassembled WGS sequence"/>
</dbReference>
<feature type="domain" description="Nudix hydrolase" evidence="3">
    <location>
        <begin position="45"/>
        <end position="183"/>
    </location>
</feature>
<dbReference type="PRINTS" id="PR00502">
    <property type="entry name" value="NUDIXFAMILY"/>
</dbReference>
<dbReference type="Pfam" id="PF00293">
    <property type="entry name" value="NUDIX"/>
    <property type="match status" value="1"/>
</dbReference>
<dbReference type="InterPro" id="IPR020476">
    <property type="entry name" value="Nudix_hydrolase"/>
</dbReference>
<dbReference type="PANTHER" id="PTHR43046">
    <property type="entry name" value="GDP-MANNOSE MANNOSYL HYDROLASE"/>
    <property type="match status" value="1"/>
</dbReference>
<comment type="cofactor">
    <cofactor evidence="1">
        <name>Mg(2+)</name>
        <dbReference type="ChEBI" id="CHEBI:18420"/>
    </cofactor>
</comment>
<protein>
    <recommendedName>
        <fullName evidence="3">Nudix hydrolase domain-containing protein</fullName>
    </recommendedName>
</protein>
<keyword evidence="2" id="KW-0378">Hydrolase</keyword>
<evidence type="ECO:0000259" key="3">
    <source>
        <dbReference type="PROSITE" id="PS51462"/>
    </source>
</evidence>
<proteinExistence type="predicted"/>
<reference evidence="4 5" key="1">
    <citation type="submission" date="2017-08" db="EMBL/GenBank/DDBJ databases">
        <title>Infants hospitalized years apart are colonized by the same room-sourced microbial strains.</title>
        <authorList>
            <person name="Brooks B."/>
            <person name="Olm M.R."/>
            <person name="Firek B.A."/>
            <person name="Baker R."/>
            <person name="Thomas B.C."/>
            <person name="Morowitz M.J."/>
            <person name="Banfield J.F."/>
        </authorList>
    </citation>
    <scope>NUCLEOTIDE SEQUENCE [LARGE SCALE GENOMIC DNA]</scope>
    <source>
        <strain evidence="4">S2_005_002_R2_29</strain>
    </source>
</reference>